<evidence type="ECO:0000313" key="2">
    <source>
        <dbReference type="Proteomes" id="UP000024635"/>
    </source>
</evidence>
<gene>
    <name evidence="1" type="primary">Acey_s0781.g2313</name>
    <name evidence="1" type="ORF">Y032_0781g2313</name>
</gene>
<dbReference type="AlphaFoldDB" id="A0A016WDA1"/>
<protein>
    <submittedName>
        <fullName evidence="1">Uncharacterized protein</fullName>
    </submittedName>
</protein>
<keyword evidence="2" id="KW-1185">Reference proteome</keyword>
<evidence type="ECO:0000313" key="1">
    <source>
        <dbReference type="EMBL" id="EYC37556.1"/>
    </source>
</evidence>
<name>A0A016WDA1_9BILA</name>
<sequence length="74" mass="8502">MPSGQCQVFYTYIYVDDFKLIAYNSPQSLQAALDAVSSEDKKMYDDSLARAQEKAKQLIIQRYGADHVYPDLFK</sequence>
<comment type="caution">
    <text evidence="1">The sequence shown here is derived from an EMBL/GenBank/DDBJ whole genome shotgun (WGS) entry which is preliminary data.</text>
</comment>
<dbReference type="Proteomes" id="UP000024635">
    <property type="component" value="Unassembled WGS sequence"/>
</dbReference>
<accession>A0A016WDA1</accession>
<proteinExistence type="predicted"/>
<dbReference type="EMBL" id="JARK01000381">
    <property type="protein sequence ID" value="EYC37556.1"/>
    <property type="molecule type" value="Genomic_DNA"/>
</dbReference>
<reference evidence="2" key="1">
    <citation type="journal article" date="2015" name="Nat. Genet.">
        <title>The genome and transcriptome of the zoonotic hookworm Ancylostoma ceylanicum identify infection-specific gene families.</title>
        <authorList>
            <person name="Schwarz E.M."/>
            <person name="Hu Y."/>
            <person name="Antoshechkin I."/>
            <person name="Miller M.M."/>
            <person name="Sternberg P.W."/>
            <person name="Aroian R.V."/>
        </authorList>
    </citation>
    <scope>NUCLEOTIDE SEQUENCE</scope>
    <source>
        <strain evidence="2">HY135</strain>
    </source>
</reference>
<organism evidence="1 2">
    <name type="scientific">Ancylostoma ceylanicum</name>
    <dbReference type="NCBI Taxonomy" id="53326"/>
    <lineage>
        <taxon>Eukaryota</taxon>
        <taxon>Metazoa</taxon>
        <taxon>Ecdysozoa</taxon>
        <taxon>Nematoda</taxon>
        <taxon>Chromadorea</taxon>
        <taxon>Rhabditida</taxon>
        <taxon>Rhabditina</taxon>
        <taxon>Rhabditomorpha</taxon>
        <taxon>Strongyloidea</taxon>
        <taxon>Ancylostomatidae</taxon>
        <taxon>Ancylostomatinae</taxon>
        <taxon>Ancylostoma</taxon>
    </lineage>
</organism>